<dbReference type="OrthoDB" id="8596293at2"/>
<dbReference type="EMBL" id="FNJL01000018">
    <property type="protein sequence ID" value="SDP62564.1"/>
    <property type="molecule type" value="Genomic_DNA"/>
</dbReference>
<organism evidence="10 11">
    <name type="scientific">Paracidovorax cattleyae</name>
    <dbReference type="NCBI Taxonomy" id="80868"/>
    <lineage>
        <taxon>Bacteria</taxon>
        <taxon>Pseudomonadati</taxon>
        <taxon>Pseudomonadota</taxon>
        <taxon>Betaproteobacteria</taxon>
        <taxon>Burkholderiales</taxon>
        <taxon>Comamonadaceae</taxon>
        <taxon>Paracidovorax</taxon>
    </lineage>
</organism>
<name>A0A1H0U8R4_9BURK</name>
<dbReference type="Proteomes" id="UP000199317">
    <property type="component" value="Unassembled WGS sequence"/>
</dbReference>
<feature type="region of interest" description="Disordered" evidence="8">
    <location>
        <begin position="144"/>
        <end position="166"/>
    </location>
</feature>
<dbReference type="PANTHER" id="PTHR34982:SF1">
    <property type="entry name" value="FLAGELLAR ASSEMBLY PROTEIN FLIH"/>
    <property type="match status" value="1"/>
</dbReference>
<feature type="domain" description="Flagellar assembly protein FliH/Type III secretion system HrpE" evidence="9">
    <location>
        <begin position="170"/>
        <end position="300"/>
    </location>
</feature>
<keyword evidence="4" id="KW-0813">Transport</keyword>
<feature type="compositionally biased region" description="Low complexity" evidence="8">
    <location>
        <begin position="63"/>
        <end position="81"/>
    </location>
</feature>
<keyword evidence="11" id="KW-1185">Reference proteome</keyword>
<dbReference type="GO" id="GO:0044781">
    <property type="term" value="P:bacterial-type flagellum organization"/>
    <property type="evidence" value="ECO:0007669"/>
    <property type="project" value="UniProtKB-KW"/>
</dbReference>
<evidence type="ECO:0000313" key="10">
    <source>
        <dbReference type="EMBL" id="SDP62564.1"/>
    </source>
</evidence>
<dbReference type="GO" id="GO:0015031">
    <property type="term" value="P:protein transport"/>
    <property type="evidence" value="ECO:0007669"/>
    <property type="project" value="UniProtKB-KW"/>
</dbReference>
<reference evidence="11" key="1">
    <citation type="submission" date="2016-10" db="EMBL/GenBank/DDBJ databases">
        <authorList>
            <person name="Varghese N."/>
            <person name="Submissions S."/>
        </authorList>
    </citation>
    <scope>NUCLEOTIDE SEQUENCE [LARGE SCALE GENOMIC DNA]</scope>
    <source>
        <strain evidence="11">DSM 17101</strain>
    </source>
</reference>
<comment type="similarity">
    <text evidence="2">Belongs to the FliH family.</text>
</comment>
<gene>
    <name evidence="10" type="ORF">SAMN04489708_11861</name>
</gene>
<dbReference type="RefSeq" id="WP_092835813.1">
    <property type="nucleotide sequence ID" value="NZ_FNJL01000018.1"/>
</dbReference>
<evidence type="ECO:0000256" key="3">
    <source>
        <dbReference type="ARBA" id="ARBA00016507"/>
    </source>
</evidence>
<keyword evidence="10" id="KW-0969">Cilium</keyword>
<dbReference type="InterPro" id="IPR051472">
    <property type="entry name" value="T3SS_Stator/FliH"/>
</dbReference>
<protein>
    <recommendedName>
        <fullName evidence="3">Flagellar assembly protein FliH</fullName>
    </recommendedName>
</protein>
<dbReference type="PANTHER" id="PTHR34982">
    <property type="entry name" value="YOP PROTEINS TRANSLOCATION PROTEIN L"/>
    <property type="match status" value="1"/>
</dbReference>
<evidence type="ECO:0000256" key="2">
    <source>
        <dbReference type="ARBA" id="ARBA00006602"/>
    </source>
</evidence>
<evidence type="ECO:0000256" key="1">
    <source>
        <dbReference type="ARBA" id="ARBA00003041"/>
    </source>
</evidence>
<keyword evidence="10" id="KW-0282">Flagellum</keyword>
<evidence type="ECO:0000256" key="4">
    <source>
        <dbReference type="ARBA" id="ARBA00022448"/>
    </source>
</evidence>
<keyword evidence="7" id="KW-1006">Bacterial flagellum protein export</keyword>
<evidence type="ECO:0000259" key="9">
    <source>
        <dbReference type="Pfam" id="PF02108"/>
    </source>
</evidence>
<comment type="function">
    <text evidence="1">Needed for flagellar regrowth and assembly.</text>
</comment>
<evidence type="ECO:0000256" key="7">
    <source>
        <dbReference type="ARBA" id="ARBA00023225"/>
    </source>
</evidence>
<keyword evidence="5" id="KW-1005">Bacterial flagellum biogenesis</keyword>
<sequence>MSDDMKILRSAAWHGQAVAVGRPRGAGAGHAAAVAVPAATLPPAALAEAAVSAPRRTASHGLAAGPDRAAMPSAAAPGGAPAAEVPAQDLARLQAQWKEEGRRAGHAQGLAEGRRMVDEDIQARAEVLARDVVAGQVREAMEQVRASEQAQKHSEAQERQSAAQEVARRTERLEQLAGQLAQEWTRFLQGAEDDMLDIVFEAVCRIAGDRAVTRDGARELLARSLQAWHGRHPLSVHLHPDDAAMLREDAPTLEALASRGFDAGRESVRWVADPEVRMGGCLLRSAEGALDARLERQLQAVAARLAKTRAERRQQAIGADVSAGRDAA</sequence>
<keyword evidence="10" id="KW-0966">Cell projection</keyword>
<evidence type="ECO:0000313" key="11">
    <source>
        <dbReference type="Proteomes" id="UP000199317"/>
    </source>
</evidence>
<evidence type="ECO:0000256" key="8">
    <source>
        <dbReference type="SAM" id="MobiDB-lite"/>
    </source>
</evidence>
<dbReference type="InterPro" id="IPR018035">
    <property type="entry name" value="Flagellar_FliH/T3SS_HrpE"/>
</dbReference>
<evidence type="ECO:0000256" key="5">
    <source>
        <dbReference type="ARBA" id="ARBA00022795"/>
    </source>
</evidence>
<dbReference type="GO" id="GO:0005829">
    <property type="term" value="C:cytosol"/>
    <property type="evidence" value="ECO:0007669"/>
    <property type="project" value="TreeGrafter"/>
</dbReference>
<keyword evidence="6" id="KW-0653">Protein transport</keyword>
<accession>A0A1H0U8R4</accession>
<dbReference type="Pfam" id="PF02108">
    <property type="entry name" value="FliH"/>
    <property type="match status" value="1"/>
</dbReference>
<dbReference type="AlphaFoldDB" id="A0A1H0U8R4"/>
<proteinExistence type="inferred from homology"/>
<feature type="region of interest" description="Disordered" evidence="8">
    <location>
        <begin position="57"/>
        <end position="81"/>
    </location>
</feature>
<evidence type="ECO:0000256" key="6">
    <source>
        <dbReference type="ARBA" id="ARBA00022927"/>
    </source>
</evidence>